<dbReference type="SUPFAM" id="SSF55797">
    <property type="entry name" value="PR-1-like"/>
    <property type="match status" value="1"/>
</dbReference>
<dbReference type="Pfam" id="PF00188">
    <property type="entry name" value="CAP"/>
    <property type="match status" value="1"/>
</dbReference>
<dbReference type="PANTHER" id="PTHR31157">
    <property type="entry name" value="SCP DOMAIN-CONTAINING PROTEIN"/>
    <property type="match status" value="1"/>
</dbReference>
<feature type="transmembrane region" description="Helical" evidence="5">
    <location>
        <begin position="72"/>
        <end position="94"/>
    </location>
</feature>
<dbReference type="InterPro" id="IPR003825">
    <property type="entry name" value="Colicin-V_CvpA"/>
</dbReference>
<reference evidence="7 8" key="1">
    <citation type="journal article" date="2016" name="Nat. Commun.">
        <title>Thousands of microbial genomes shed light on interconnected biogeochemical processes in an aquifer system.</title>
        <authorList>
            <person name="Anantharaman K."/>
            <person name="Brown C.T."/>
            <person name="Hug L.A."/>
            <person name="Sharon I."/>
            <person name="Castelle C.J."/>
            <person name="Probst A.J."/>
            <person name="Thomas B.C."/>
            <person name="Singh A."/>
            <person name="Wilkins M.J."/>
            <person name="Karaoz U."/>
            <person name="Brodie E.L."/>
            <person name="Williams K.H."/>
            <person name="Hubbard S.S."/>
            <person name="Banfield J.F."/>
        </authorList>
    </citation>
    <scope>NUCLEOTIDE SEQUENCE [LARGE SCALE GENOMIC DNA]</scope>
</reference>
<feature type="domain" description="SCP" evidence="6">
    <location>
        <begin position="209"/>
        <end position="323"/>
    </location>
</feature>
<comment type="subcellular location">
    <subcellularLocation>
        <location evidence="1">Membrane</location>
        <topology evidence="1">Multi-pass membrane protein</topology>
    </subcellularLocation>
</comment>
<keyword evidence="3 5" id="KW-1133">Transmembrane helix</keyword>
<accession>A0A1F7X802</accession>
<name>A0A1F7X802_9BACT</name>
<dbReference type="Proteomes" id="UP000179013">
    <property type="component" value="Unassembled WGS sequence"/>
</dbReference>
<evidence type="ECO:0000256" key="2">
    <source>
        <dbReference type="ARBA" id="ARBA00022692"/>
    </source>
</evidence>
<comment type="caution">
    <text evidence="7">The sequence shown here is derived from an EMBL/GenBank/DDBJ whole genome shotgun (WGS) entry which is preliminary data.</text>
</comment>
<protein>
    <recommendedName>
        <fullName evidence="6">SCP domain-containing protein</fullName>
    </recommendedName>
</protein>
<dbReference type="Pfam" id="PF02674">
    <property type="entry name" value="Colicin_V"/>
    <property type="match status" value="1"/>
</dbReference>
<dbReference type="GO" id="GO:0016020">
    <property type="term" value="C:membrane"/>
    <property type="evidence" value="ECO:0007669"/>
    <property type="project" value="UniProtKB-SubCell"/>
</dbReference>
<feature type="transmembrane region" description="Helical" evidence="5">
    <location>
        <begin position="31"/>
        <end position="52"/>
    </location>
</feature>
<evidence type="ECO:0000259" key="6">
    <source>
        <dbReference type="Pfam" id="PF00188"/>
    </source>
</evidence>
<evidence type="ECO:0000313" key="7">
    <source>
        <dbReference type="EMBL" id="OGM11177.1"/>
    </source>
</evidence>
<evidence type="ECO:0000256" key="4">
    <source>
        <dbReference type="ARBA" id="ARBA00023136"/>
    </source>
</evidence>
<keyword evidence="4 5" id="KW-0472">Membrane</keyword>
<dbReference type="EMBL" id="MGFU01000065">
    <property type="protein sequence ID" value="OGM11177.1"/>
    <property type="molecule type" value="Genomic_DNA"/>
</dbReference>
<dbReference type="CDD" id="cd05379">
    <property type="entry name" value="CAP_bacterial"/>
    <property type="match status" value="1"/>
</dbReference>
<feature type="transmembrane region" description="Helical" evidence="5">
    <location>
        <begin position="106"/>
        <end position="133"/>
    </location>
</feature>
<proteinExistence type="predicted"/>
<dbReference type="Gene3D" id="3.40.33.10">
    <property type="entry name" value="CAP"/>
    <property type="match status" value="1"/>
</dbReference>
<gene>
    <name evidence="7" type="ORF">A2V80_00555</name>
</gene>
<sequence>MNLLSLRGNWVDLVILFVVIYFASEAFRIGFWAILANFLSFLASLLISLWGFRYASQLLQENFTLSRSISNAIGFFLIATISEGVMGYLTFIAVRKLPASITRKWWAKVLALIPGTGEGIILVSFILTLFLALPVYPNIKNDITDSKIGGVLVKNTTVLEAKIVDVFGGVLEDSLTYLTIKTDSHDSIPIISETWGLAVDEASENELFRLVNEERIKRGVHALEWRTEAVPVARVHAQDMWEKSYFGHVSPEGYDVGDRLGKAGINFTFAGENLALAPTVVTAHNGLMESTGHRENILDINFRRVAIGVIDNGIYGKMFVQIFTD</sequence>
<evidence type="ECO:0000256" key="5">
    <source>
        <dbReference type="SAM" id="Phobius"/>
    </source>
</evidence>
<dbReference type="PANTHER" id="PTHR31157:SF1">
    <property type="entry name" value="SCP DOMAIN-CONTAINING PROTEIN"/>
    <property type="match status" value="1"/>
</dbReference>
<evidence type="ECO:0000256" key="1">
    <source>
        <dbReference type="ARBA" id="ARBA00004141"/>
    </source>
</evidence>
<dbReference type="InterPro" id="IPR035940">
    <property type="entry name" value="CAP_sf"/>
</dbReference>
<dbReference type="AlphaFoldDB" id="A0A1F7X802"/>
<organism evidence="7 8">
    <name type="scientific">Candidatus Woesebacteria bacterium RBG_16_39_8b</name>
    <dbReference type="NCBI Taxonomy" id="1802482"/>
    <lineage>
        <taxon>Bacteria</taxon>
        <taxon>Candidatus Woeseibacteriota</taxon>
    </lineage>
</organism>
<dbReference type="InterPro" id="IPR014044">
    <property type="entry name" value="CAP_dom"/>
</dbReference>
<keyword evidence="2 5" id="KW-0812">Transmembrane</keyword>
<evidence type="ECO:0000313" key="8">
    <source>
        <dbReference type="Proteomes" id="UP000179013"/>
    </source>
</evidence>
<feature type="transmembrane region" description="Helical" evidence="5">
    <location>
        <begin position="6"/>
        <end position="24"/>
    </location>
</feature>
<dbReference type="GO" id="GO:0009403">
    <property type="term" value="P:toxin biosynthetic process"/>
    <property type="evidence" value="ECO:0007669"/>
    <property type="project" value="InterPro"/>
</dbReference>
<evidence type="ECO:0000256" key="3">
    <source>
        <dbReference type="ARBA" id="ARBA00022989"/>
    </source>
</evidence>